<evidence type="ECO:0000256" key="2">
    <source>
        <dbReference type="ARBA" id="ARBA00023125"/>
    </source>
</evidence>
<keyword evidence="1" id="KW-0805">Transcription regulation</keyword>
<dbReference type="GO" id="GO:0043565">
    <property type="term" value="F:sequence-specific DNA binding"/>
    <property type="evidence" value="ECO:0007669"/>
    <property type="project" value="InterPro"/>
</dbReference>
<dbReference type="Gene3D" id="1.10.10.60">
    <property type="entry name" value="Homeodomain-like"/>
    <property type="match status" value="1"/>
</dbReference>
<dbReference type="PANTHER" id="PTHR43280">
    <property type="entry name" value="ARAC-FAMILY TRANSCRIPTIONAL REGULATOR"/>
    <property type="match status" value="1"/>
</dbReference>
<evidence type="ECO:0000313" key="5">
    <source>
        <dbReference type="EMBL" id="MBM6661062.1"/>
    </source>
</evidence>
<evidence type="ECO:0000259" key="4">
    <source>
        <dbReference type="PROSITE" id="PS01124"/>
    </source>
</evidence>
<dbReference type="EMBL" id="JACJJL010000005">
    <property type="protein sequence ID" value="MBM6661062.1"/>
    <property type="molecule type" value="Genomic_DNA"/>
</dbReference>
<protein>
    <submittedName>
        <fullName evidence="5">AraC family transcriptional regulator</fullName>
    </submittedName>
</protein>
<dbReference type="Proteomes" id="UP000764045">
    <property type="component" value="Unassembled WGS sequence"/>
</dbReference>
<evidence type="ECO:0000256" key="1">
    <source>
        <dbReference type="ARBA" id="ARBA00023015"/>
    </source>
</evidence>
<feature type="domain" description="HTH araC/xylS-type" evidence="4">
    <location>
        <begin position="1"/>
        <end position="65"/>
    </location>
</feature>
<dbReference type="PANTHER" id="PTHR43280:SF32">
    <property type="entry name" value="TRANSCRIPTIONAL REGULATORY PROTEIN"/>
    <property type="match status" value="1"/>
</dbReference>
<evidence type="ECO:0000313" key="6">
    <source>
        <dbReference type="Proteomes" id="UP000764045"/>
    </source>
</evidence>
<evidence type="ECO:0000256" key="3">
    <source>
        <dbReference type="ARBA" id="ARBA00023163"/>
    </source>
</evidence>
<name>A0A939B4H2_9BACT</name>
<gene>
    <name evidence="5" type="ORF">H6B30_04695</name>
</gene>
<accession>A0A939B4H2</accession>
<keyword evidence="2" id="KW-0238">DNA-binding</keyword>
<dbReference type="SUPFAM" id="SSF46689">
    <property type="entry name" value="Homeodomain-like"/>
    <property type="match status" value="1"/>
</dbReference>
<dbReference type="InterPro" id="IPR009057">
    <property type="entry name" value="Homeodomain-like_sf"/>
</dbReference>
<proteinExistence type="predicted"/>
<comment type="caution">
    <text evidence="5">The sequence shown here is derived from an EMBL/GenBank/DDBJ whole genome shotgun (WGS) entry which is preliminary data.</text>
</comment>
<sequence length="66" mass="7176">MFELTGKPASATVSSAVVAEIKYLLADSSLSMKDIVAAMSFSDQAVFTKFFKRHTGQTPKQYRNGA</sequence>
<keyword evidence="3" id="KW-0804">Transcription</keyword>
<keyword evidence="6" id="KW-1185">Reference proteome</keyword>
<organism evidence="5 6">
    <name type="scientific">Marseilla massiliensis</name>
    <dbReference type="NCBI Taxonomy" id="1841864"/>
    <lineage>
        <taxon>Bacteria</taxon>
        <taxon>Pseudomonadati</taxon>
        <taxon>Bacteroidota</taxon>
        <taxon>Bacteroidia</taxon>
        <taxon>Bacteroidales</taxon>
        <taxon>Prevotellaceae</taxon>
        <taxon>Marseilla</taxon>
    </lineage>
</organism>
<reference evidence="5 6" key="1">
    <citation type="journal article" date="2021" name="Sci. Rep.">
        <title>The distribution of antibiotic resistance genes in chicken gut microbiota commensals.</title>
        <authorList>
            <person name="Juricova H."/>
            <person name="Matiasovicova J."/>
            <person name="Kubasova T."/>
            <person name="Cejkova D."/>
            <person name="Rychlik I."/>
        </authorList>
    </citation>
    <scope>NUCLEOTIDE SEQUENCE [LARGE SCALE GENOMIC DNA]</scope>
    <source>
        <strain evidence="5 6">An819</strain>
    </source>
</reference>
<dbReference type="RefSeq" id="WP_205108408.1">
    <property type="nucleotide sequence ID" value="NZ_JACJJL010000005.1"/>
</dbReference>
<dbReference type="InterPro" id="IPR018060">
    <property type="entry name" value="HTH_AraC"/>
</dbReference>
<dbReference type="PROSITE" id="PS01124">
    <property type="entry name" value="HTH_ARAC_FAMILY_2"/>
    <property type="match status" value="1"/>
</dbReference>
<dbReference type="Pfam" id="PF12833">
    <property type="entry name" value="HTH_18"/>
    <property type="match status" value="1"/>
</dbReference>
<dbReference type="GO" id="GO:0003700">
    <property type="term" value="F:DNA-binding transcription factor activity"/>
    <property type="evidence" value="ECO:0007669"/>
    <property type="project" value="InterPro"/>
</dbReference>
<dbReference type="AlphaFoldDB" id="A0A939B4H2"/>